<name>C4J8N4_MAIZE</name>
<evidence type="ECO:0000313" key="2">
    <source>
        <dbReference type="EMBL" id="ACR37534.1"/>
    </source>
</evidence>
<dbReference type="AlphaFoldDB" id="C4J8N4"/>
<proteinExistence type="evidence at transcript level"/>
<sequence length="116" mass="12866">MPCQPALEQYVCMTQQASPRVLLLSMMRAMHCPVSASLQESTRPPPACEGGEVLLTSRQEATERSRRQQQWRHQPPSERSSNPQFSLHLCIFPDGPPPPAAYATRQGLNAEDDPPG</sequence>
<accession>C4J8N4</accession>
<evidence type="ECO:0000256" key="1">
    <source>
        <dbReference type="SAM" id="MobiDB-lite"/>
    </source>
</evidence>
<organism evidence="2">
    <name type="scientific">Zea mays</name>
    <name type="common">Maize</name>
    <dbReference type="NCBI Taxonomy" id="4577"/>
    <lineage>
        <taxon>Eukaryota</taxon>
        <taxon>Viridiplantae</taxon>
        <taxon>Streptophyta</taxon>
        <taxon>Embryophyta</taxon>
        <taxon>Tracheophyta</taxon>
        <taxon>Spermatophyta</taxon>
        <taxon>Magnoliopsida</taxon>
        <taxon>Liliopsida</taxon>
        <taxon>Poales</taxon>
        <taxon>Poaceae</taxon>
        <taxon>PACMAD clade</taxon>
        <taxon>Panicoideae</taxon>
        <taxon>Andropogonodae</taxon>
        <taxon>Andropogoneae</taxon>
        <taxon>Tripsacinae</taxon>
        <taxon>Zea</taxon>
    </lineage>
</organism>
<feature type="region of interest" description="Disordered" evidence="1">
    <location>
        <begin position="58"/>
        <end position="116"/>
    </location>
</feature>
<protein>
    <submittedName>
        <fullName evidence="2">Uncharacterized protein</fullName>
    </submittedName>
</protein>
<reference evidence="2" key="1">
    <citation type="journal article" date="2009" name="PLoS Genet.">
        <title>Sequencing, mapping, and analysis of 27,455 maize full-length cDNAs.</title>
        <authorList>
            <person name="Soderlund C."/>
            <person name="Descour A."/>
            <person name="Kudrna D."/>
            <person name="Bomhoff M."/>
            <person name="Boyd L."/>
            <person name="Currie J."/>
            <person name="Angelova A."/>
            <person name="Collura K."/>
            <person name="Wissotski M."/>
            <person name="Ashley E."/>
            <person name="Morrow D."/>
            <person name="Fernandes J."/>
            <person name="Walbot V."/>
            <person name="Yu Y."/>
        </authorList>
    </citation>
    <scope>NUCLEOTIDE SEQUENCE</scope>
    <source>
        <strain evidence="2">B73</strain>
    </source>
</reference>
<dbReference type="EMBL" id="BT087181">
    <property type="protein sequence ID" value="ACR37534.1"/>
    <property type="molecule type" value="mRNA"/>
</dbReference>